<sequence length="197" mass="21346">GIKPESALVIGGGDGGTATGLLSLGFKNVTNVEIDSQVVEVSKKFFPGLSSAFKDSRCNLIIDDGIKYVRNISNKFDFVLVDSTDPEGPAEGLFSEEFYKSIHGALKAGGVAVTQSGSPLYQPKAIKLANSGMKKAFRHVYTYCCFIPTYPSGFWSFTMGSDSDRKFQSNVRSGKYFNSEILHGALSLPQFVRDMIG</sequence>
<accession>T1ANC7</accession>
<dbReference type="SUPFAM" id="SSF53335">
    <property type="entry name" value="S-adenosyl-L-methionine-dependent methyltransferases"/>
    <property type="match status" value="1"/>
</dbReference>
<name>T1ANC7_9ZZZZ</name>
<dbReference type="HAMAP" id="MF_00198">
    <property type="entry name" value="Spermidine_synth"/>
    <property type="match status" value="1"/>
</dbReference>
<keyword evidence="4" id="KW-0489">Methyltransferase</keyword>
<evidence type="ECO:0000256" key="1">
    <source>
        <dbReference type="ARBA" id="ARBA00007867"/>
    </source>
</evidence>
<reference evidence="4" key="1">
    <citation type="submission" date="2013-08" db="EMBL/GenBank/DDBJ databases">
        <authorList>
            <person name="Mendez C."/>
            <person name="Richter M."/>
            <person name="Ferrer M."/>
            <person name="Sanchez J."/>
        </authorList>
    </citation>
    <scope>NUCLEOTIDE SEQUENCE</scope>
</reference>
<evidence type="ECO:0000313" key="4">
    <source>
        <dbReference type="EMBL" id="EQD42204.1"/>
    </source>
</evidence>
<dbReference type="InterPro" id="IPR030374">
    <property type="entry name" value="PABS"/>
</dbReference>
<reference evidence="4" key="2">
    <citation type="journal article" date="2014" name="ISME J.">
        <title>Microbial stratification in low pH oxic and suboxic macroscopic growths along an acid mine drainage.</title>
        <authorList>
            <person name="Mendez-Garcia C."/>
            <person name="Mesa V."/>
            <person name="Sprenger R.R."/>
            <person name="Richter M."/>
            <person name="Diez M.S."/>
            <person name="Solano J."/>
            <person name="Bargiela R."/>
            <person name="Golyshina O.V."/>
            <person name="Manteca A."/>
            <person name="Ramos J.L."/>
            <person name="Gallego J.R."/>
            <person name="Llorente I."/>
            <person name="Martins Dos Santos V.A."/>
            <person name="Jensen O.N."/>
            <person name="Pelaez A.I."/>
            <person name="Sanchez J."/>
            <person name="Ferrer M."/>
        </authorList>
    </citation>
    <scope>NUCLEOTIDE SEQUENCE</scope>
</reference>
<dbReference type="PANTHER" id="PTHR11558:SF11">
    <property type="entry name" value="SPERMIDINE SYNTHASE"/>
    <property type="match status" value="1"/>
</dbReference>
<dbReference type="CDD" id="cd02440">
    <property type="entry name" value="AdoMet_MTases"/>
    <property type="match status" value="1"/>
</dbReference>
<dbReference type="EMBL" id="AUZZ01007527">
    <property type="protein sequence ID" value="EQD42204.1"/>
    <property type="molecule type" value="Genomic_DNA"/>
</dbReference>
<gene>
    <name evidence="4" type="ORF">B2A_10434</name>
</gene>
<dbReference type="GO" id="GO:0032259">
    <property type="term" value="P:methylation"/>
    <property type="evidence" value="ECO:0007669"/>
    <property type="project" value="UniProtKB-KW"/>
</dbReference>
<dbReference type="InterPro" id="IPR029063">
    <property type="entry name" value="SAM-dependent_MTases_sf"/>
</dbReference>
<evidence type="ECO:0000259" key="3">
    <source>
        <dbReference type="PROSITE" id="PS51006"/>
    </source>
</evidence>
<dbReference type="EC" id="2.1.1.53" evidence="4"/>
<dbReference type="Pfam" id="PF01564">
    <property type="entry name" value="Spermine_synth"/>
    <property type="match status" value="1"/>
</dbReference>
<dbReference type="PANTHER" id="PTHR11558">
    <property type="entry name" value="SPERMIDINE/SPERMINE SYNTHASE"/>
    <property type="match status" value="1"/>
</dbReference>
<comment type="similarity">
    <text evidence="1">Belongs to the spermidine/spermine synthase family.</text>
</comment>
<feature type="domain" description="PABS" evidence="3">
    <location>
        <begin position="1"/>
        <end position="162"/>
    </location>
</feature>
<dbReference type="InterPro" id="IPR001045">
    <property type="entry name" value="Spermi_synthase"/>
</dbReference>
<feature type="non-terminal residue" evidence="4">
    <location>
        <position position="1"/>
    </location>
</feature>
<dbReference type="AlphaFoldDB" id="T1ANC7"/>
<organism evidence="4">
    <name type="scientific">mine drainage metagenome</name>
    <dbReference type="NCBI Taxonomy" id="410659"/>
    <lineage>
        <taxon>unclassified sequences</taxon>
        <taxon>metagenomes</taxon>
        <taxon>ecological metagenomes</taxon>
    </lineage>
</organism>
<keyword evidence="2 4" id="KW-0808">Transferase</keyword>
<dbReference type="PROSITE" id="PS51006">
    <property type="entry name" value="PABS_2"/>
    <property type="match status" value="1"/>
</dbReference>
<dbReference type="GO" id="GO:0030750">
    <property type="term" value="F:putrescine N-methyltransferase activity"/>
    <property type="evidence" value="ECO:0007669"/>
    <property type="project" value="UniProtKB-EC"/>
</dbReference>
<evidence type="ECO:0000256" key="2">
    <source>
        <dbReference type="ARBA" id="ARBA00022679"/>
    </source>
</evidence>
<comment type="caution">
    <text evidence="4">The sequence shown here is derived from an EMBL/GenBank/DDBJ whole genome shotgun (WGS) entry which is preliminary data.</text>
</comment>
<dbReference type="Gene3D" id="3.40.50.150">
    <property type="entry name" value="Vaccinia Virus protein VP39"/>
    <property type="match status" value="1"/>
</dbReference>
<protein>
    <submittedName>
        <fullName evidence="4">Spermine synthase</fullName>
        <ecNumber evidence="4">2.1.1.53</ecNumber>
    </submittedName>
</protein>
<proteinExistence type="inferred from homology"/>